<dbReference type="EMBL" id="NHYE01004504">
    <property type="protein sequence ID" value="PPQ84241.1"/>
    <property type="molecule type" value="Genomic_DNA"/>
</dbReference>
<proteinExistence type="predicted"/>
<keyword evidence="3" id="KW-0863">Zinc-finger</keyword>
<feature type="region of interest" description="Disordered" evidence="6">
    <location>
        <begin position="1"/>
        <end position="49"/>
    </location>
</feature>
<keyword evidence="8" id="KW-1185">Reference proteome</keyword>
<evidence type="ECO:0000256" key="3">
    <source>
        <dbReference type="ARBA" id="ARBA00022771"/>
    </source>
</evidence>
<dbReference type="PANTHER" id="PTHR46481">
    <property type="entry name" value="ZINC FINGER BED DOMAIN-CONTAINING PROTEIN 4"/>
    <property type="match status" value="1"/>
</dbReference>
<name>A0A409X0I6_9AGAR</name>
<dbReference type="InParanoid" id="A0A409X0I6"/>
<dbReference type="GO" id="GO:0005634">
    <property type="term" value="C:nucleus"/>
    <property type="evidence" value="ECO:0007669"/>
    <property type="project" value="UniProtKB-SubCell"/>
</dbReference>
<dbReference type="GO" id="GO:0008270">
    <property type="term" value="F:zinc ion binding"/>
    <property type="evidence" value="ECO:0007669"/>
    <property type="project" value="UniProtKB-KW"/>
</dbReference>
<evidence type="ECO:0000313" key="8">
    <source>
        <dbReference type="Proteomes" id="UP000284706"/>
    </source>
</evidence>
<keyword evidence="4" id="KW-0862">Zinc</keyword>
<keyword evidence="5" id="KW-0539">Nucleus</keyword>
<evidence type="ECO:0000256" key="4">
    <source>
        <dbReference type="ARBA" id="ARBA00022833"/>
    </source>
</evidence>
<dbReference type="STRING" id="231916.A0A409X0I6"/>
<feature type="region of interest" description="Disordered" evidence="6">
    <location>
        <begin position="218"/>
        <end position="265"/>
    </location>
</feature>
<evidence type="ECO:0000256" key="2">
    <source>
        <dbReference type="ARBA" id="ARBA00022723"/>
    </source>
</evidence>
<sequence>MSCETSATTHKRLPIMTRSKKRQRVDESGEDAADSSHPQSFEEKYETHKKTPQEKKAWTSKVYDHFKYPVIEIQTDGSVKYRFICKTNPSQSCAYLGRLHIGFDGWTSPNVKLYLGVVVNYADKGKLLSFILDFITLKASHTGKYLAEELEKCLRKYGIAEKILGQACDNATNNDTLLAELEFRIPSGAHGTHTRIRCICHILNLVVKAILFVKKKKGKGGKSTKDDEDDEDDDVPDQEELQAAAAVDPDREAHDEEEIEKLSERISLEELTDEEIAIGKKALDKV</sequence>
<feature type="compositionally biased region" description="Basic residues" evidence="6">
    <location>
        <begin position="9"/>
        <end position="23"/>
    </location>
</feature>
<evidence type="ECO:0000313" key="7">
    <source>
        <dbReference type="EMBL" id="PPQ84241.1"/>
    </source>
</evidence>
<accession>A0A409X0I6</accession>
<evidence type="ECO:0008006" key="9">
    <source>
        <dbReference type="Google" id="ProtNLM"/>
    </source>
</evidence>
<dbReference type="InterPro" id="IPR012337">
    <property type="entry name" value="RNaseH-like_sf"/>
</dbReference>
<gene>
    <name evidence="7" type="ORF">CVT26_013046</name>
</gene>
<protein>
    <recommendedName>
        <fullName evidence="9">DUF659 domain-containing protein</fullName>
    </recommendedName>
</protein>
<comment type="caution">
    <text evidence="7">The sequence shown here is derived from an EMBL/GenBank/DDBJ whole genome shotgun (WGS) entry which is preliminary data.</text>
</comment>
<evidence type="ECO:0000256" key="1">
    <source>
        <dbReference type="ARBA" id="ARBA00004123"/>
    </source>
</evidence>
<comment type="subcellular location">
    <subcellularLocation>
        <location evidence="1">Nucleus</location>
    </subcellularLocation>
</comment>
<dbReference type="OrthoDB" id="3228311at2759"/>
<dbReference type="SUPFAM" id="SSF53098">
    <property type="entry name" value="Ribonuclease H-like"/>
    <property type="match status" value="1"/>
</dbReference>
<organism evidence="7 8">
    <name type="scientific">Gymnopilus dilepis</name>
    <dbReference type="NCBI Taxonomy" id="231916"/>
    <lineage>
        <taxon>Eukaryota</taxon>
        <taxon>Fungi</taxon>
        <taxon>Dikarya</taxon>
        <taxon>Basidiomycota</taxon>
        <taxon>Agaricomycotina</taxon>
        <taxon>Agaricomycetes</taxon>
        <taxon>Agaricomycetidae</taxon>
        <taxon>Agaricales</taxon>
        <taxon>Agaricineae</taxon>
        <taxon>Hymenogastraceae</taxon>
        <taxon>Gymnopilus</taxon>
    </lineage>
</organism>
<dbReference type="AlphaFoldDB" id="A0A409X0I6"/>
<feature type="compositionally biased region" description="Basic and acidic residues" evidence="6">
    <location>
        <begin position="248"/>
        <end position="265"/>
    </location>
</feature>
<dbReference type="Proteomes" id="UP000284706">
    <property type="component" value="Unassembled WGS sequence"/>
</dbReference>
<evidence type="ECO:0000256" key="5">
    <source>
        <dbReference type="ARBA" id="ARBA00023242"/>
    </source>
</evidence>
<dbReference type="InterPro" id="IPR052035">
    <property type="entry name" value="ZnF_BED_domain_contain"/>
</dbReference>
<keyword evidence="2" id="KW-0479">Metal-binding</keyword>
<feature type="compositionally biased region" description="Basic and acidic residues" evidence="6">
    <location>
        <begin position="40"/>
        <end position="49"/>
    </location>
</feature>
<feature type="compositionally biased region" description="Acidic residues" evidence="6">
    <location>
        <begin position="226"/>
        <end position="240"/>
    </location>
</feature>
<evidence type="ECO:0000256" key="6">
    <source>
        <dbReference type="SAM" id="MobiDB-lite"/>
    </source>
</evidence>
<reference evidence="7 8" key="1">
    <citation type="journal article" date="2018" name="Evol. Lett.">
        <title>Horizontal gene cluster transfer increased hallucinogenic mushroom diversity.</title>
        <authorList>
            <person name="Reynolds H.T."/>
            <person name="Vijayakumar V."/>
            <person name="Gluck-Thaler E."/>
            <person name="Korotkin H.B."/>
            <person name="Matheny P.B."/>
            <person name="Slot J.C."/>
        </authorList>
    </citation>
    <scope>NUCLEOTIDE SEQUENCE [LARGE SCALE GENOMIC DNA]</scope>
    <source>
        <strain evidence="7 8">SRW20</strain>
    </source>
</reference>
<dbReference type="PANTHER" id="PTHR46481:SF10">
    <property type="entry name" value="ZINC FINGER BED DOMAIN-CONTAINING PROTEIN 39"/>
    <property type="match status" value="1"/>
</dbReference>